<dbReference type="GeneID" id="103609199"/>
<evidence type="ECO:0000313" key="10">
    <source>
        <dbReference type="Proteomes" id="UP000694923"/>
    </source>
</evidence>
<dbReference type="InterPro" id="IPR027970">
    <property type="entry name" value="SPATA31-like"/>
</dbReference>
<evidence type="ECO:0000256" key="1">
    <source>
        <dbReference type="ARBA" id="ARBA00004167"/>
    </source>
</evidence>
<feature type="compositionally biased region" description="Polar residues" evidence="6">
    <location>
        <begin position="300"/>
        <end position="315"/>
    </location>
</feature>
<feature type="region of interest" description="Disordered" evidence="6">
    <location>
        <begin position="502"/>
        <end position="560"/>
    </location>
</feature>
<dbReference type="RefSeq" id="XP_008591782.1">
    <property type="nucleotide sequence ID" value="XM_008593560.1"/>
</dbReference>
<feature type="domain" description="SPATA31" evidence="8">
    <location>
        <begin position="280"/>
        <end position="590"/>
    </location>
</feature>
<feature type="region of interest" description="Disordered" evidence="6">
    <location>
        <begin position="1023"/>
        <end position="1125"/>
    </location>
</feature>
<sequence>MIETVEVITKSYSDQVRYIMVSWKIGGGLEYINVQVKVKISGSISDFQESGIHIVRSLAEPWMSWTFLSTDANFTVLSGLVLLLYLCHLVLKAFLTTLWKNKDIRKHQVKAKWRRKGGIHGGKRACRREVEEERRLLAVLKSFVPPVFCSHFGQHADTIQFRHLLCPDPLCEVCNRATADVKRLLSRECLEDAAPSVSLLASTAPVTESSLNVTCTLLAPPPGDHMPGPLLQPSPPPPSVLLPILFAPLPNSLSPSPVDDSQPPEPVSPLYSTFPEEVCPPLHPLSLPETQPKHLPPTMPQSQSPHLTQHQSPNHLQSPLPIPPPSPLSQIRTSGECHHTPQIEAQSPMPSKIHSVEWNVLQKELENVWGLPPVVQKSQEDFCPPAPQLPLLIHLSKAHVPISILPGDFPLSSELEKKLEHHIRKRIIQHRWGLPRRIHESLSLMNPPREAPETHESKSTYGLSWISLFRGDSSKDLKNFELSQPGGFHEGSSDMLRLEKGMGRHQGRSPENDLQDRLLSNPDHFSQKGLESASEKDLEGNMESLSGKNSSASGVSPHQKHLENALKVHLKKKFEEMSEGQIPETVHSSWHFIKQALPFPDKSSSQIKPKNLSPLVDGEHCLNTSQDISFLSSSKLKMLEDHIKGFRMRMVWGLPPKVLESILIFQLKEDPSQFLSNSTTPSADLISGVDSKASVSKPLRGSSKILSGDQVGMTNAVPLLSHCLSATSPVCKKGQGSLGQSPPDTIHMHEPKDETVSFSSRTERSQGKRMKNLDHFSTSKMSREIFRAEELCALPSHSRDTLIAKESRKLDIQRESSPTRNENKSKGETTFTKTCPPSRVSVPKDPKSLNFKNQMSDDLMLKLVTGQSSQAQGCNKSFVSESMTSKALLTDAQGISSGDTAASQVLLVQLEDRGISMEQHDLRVPKDVLWKSQVKKFPSGAKKTSPPGPKARELGGGDAGLGTTQPRRSSHSAQHRAAEEMLESKASSIPSLKEQPPHESCFKKWMKHFLKWLCLSTASKQEGSSLEKGSSLSSSVQSRGLDRSRRAFTEAEKMTTHSGKLREEKVGHRHGMDITCPQKPLSSPMKFGKKTQHRRDLKAQAESVQGHPSKYIAPSFKVRSTKSCS</sequence>
<evidence type="ECO:0000259" key="8">
    <source>
        <dbReference type="Pfam" id="PF14650"/>
    </source>
</evidence>
<feature type="compositionally biased region" description="Basic and acidic residues" evidence="6">
    <location>
        <begin position="502"/>
        <end position="516"/>
    </location>
</feature>
<feature type="compositionally biased region" description="Basic and acidic residues" evidence="6">
    <location>
        <begin position="746"/>
        <end position="771"/>
    </location>
</feature>
<keyword evidence="10" id="KW-1185">Reference proteome</keyword>
<feature type="compositionally biased region" description="Low complexity" evidence="6">
    <location>
        <begin position="1023"/>
        <end position="1038"/>
    </location>
</feature>
<evidence type="ECO:0000256" key="6">
    <source>
        <dbReference type="SAM" id="MobiDB-lite"/>
    </source>
</evidence>
<keyword evidence="4 7" id="KW-0472">Membrane</keyword>
<evidence type="ECO:0000256" key="4">
    <source>
        <dbReference type="ARBA" id="ARBA00023136"/>
    </source>
</evidence>
<name>A0ABM0SFZ1_GALVR</name>
<feature type="region of interest" description="Disordered" evidence="6">
    <location>
        <begin position="807"/>
        <end position="844"/>
    </location>
</feature>
<organism evidence="10 11">
    <name type="scientific">Galeopterus variegatus</name>
    <name type="common">Malayan flying lemur</name>
    <name type="synonym">Cynocephalus variegatus</name>
    <dbReference type="NCBI Taxonomy" id="482537"/>
    <lineage>
        <taxon>Eukaryota</taxon>
        <taxon>Metazoa</taxon>
        <taxon>Chordata</taxon>
        <taxon>Craniata</taxon>
        <taxon>Vertebrata</taxon>
        <taxon>Euteleostomi</taxon>
        <taxon>Mammalia</taxon>
        <taxon>Eutheria</taxon>
        <taxon>Euarchontoglires</taxon>
        <taxon>Dermoptera</taxon>
        <taxon>Cynocephalidae</taxon>
        <taxon>Galeopterus</taxon>
    </lineage>
</organism>
<keyword evidence="3 7" id="KW-1133">Transmembrane helix</keyword>
<dbReference type="InterPro" id="IPR039509">
    <property type="entry name" value="SPATA31"/>
</dbReference>
<proteinExistence type="inferred from homology"/>
<feature type="compositionally biased region" description="Basic and acidic residues" evidence="6">
    <location>
        <begin position="1040"/>
        <end position="1072"/>
    </location>
</feature>
<dbReference type="Proteomes" id="UP000694923">
    <property type="component" value="Unplaced"/>
</dbReference>
<evidence type="ECO:0000256" key="7">
    <source>
        <dbReference type="SAM" id="Phobius"/>
    </source>
</evidence>
<dbReference type="PANTHER" id="PTHR21859">
    <property type="entry name" value="ACROSOME-SPECIFIC PROTEIN"/>
    <property type="match status" value="1"/>
</dbReference>
<dbReference type="PANTHER" id="PTHR21859:SF12">
    <property type="entry name" value="SPERMATOGENESIS-ASSOCIATED PROTEIN 31D1"/>
    <property type="match status" value="1"/>
</dbReference>
<feature type="compositionally biased region" description="Polar residues" evidence="6">
    <location>
        <begin position="543"/>
        <end position="556"/>
    </location>
</feature>
<gene>
    <name evidence="11" type="primary">LOC103609199</name>
</gene>
<evidence type="ECO:0000313" key="11">
    <source>
        <dbReference type="RefSeq" id="XP_008591782.1"/>
    </source>
</evidence>
<protein>
    <submittedName>
        <fullName evidence="11">Spermatogenesis-associated protein 31D3</fullName>
    </submittedName>
</protein>
<feature type="domain" description="SPATA31-like" evidence="9">
    <location>
        <begin position="110"/>
        <end position="205"/>
    </location>
</feature>
<evidence type="ECO:0000259" key="9">
    <source>
        <dbReference type="Pfam" id="PF15371"/>
    </source>
</evidence>
<reference evidence="11" key="1">
    <citation type="submission" date="2025-08" db="UniProtKB">
        <authorList>
            <consortium name="RefSeq"/>
        </authorList>
    </citation>
    <scope>IDENTIFICATION</scope>
</reference>
<feature type="region of interest" description="Disordered" evidence="6">
    <location>
        <begin position="935"/>
        <end position="995"/>
    </location>
</feature>
<comment type="subcellular location">
    <subcellularLocation>
        <location evidence="1">Membrane</location>
        <topology evidence="1">Single-pass membrane protein</topology>
    </subcellularLocation>
</comment>
<dbReference type="Pfam" id="PF14650">
    <property type="entry name" value="FAM75"/>
    <property type="match status" value="1"/>
</dbReference>
<comment type="similarity">
    <text evidence="5">Belongs to the SPATA31 family.</text>
</comment>
<keyword evidence="2 7" id="KW-0812">Transmembrane</keyword>
<feature type="region of interest" description="Disordered" evidence="6">
    <location>
        <begin position="734"/>
        <end position="771"/>
    </location>
</feature>
<feature type="region of interest" description="Disordered" evidence="6">
    <location>
        <begin position="253"/>
        <end position="350"/>
    </location>
</feature>
<feature type="transmembrane region" description="Helical" evidence="7">
    <location>
        <begin position="72"/>
        <end position="95"/>
    </location>
</feature>
<accession>A0ABM0SFZ1</accession>
<dbReference type="Pfam" id="PF15371">
    <property type="entry name" value="DUF4599"/>
    <property type="match status" value="1"/>
</dbReference>
<evidence type="ECO:0000256" key="3">
    <source>
        <dbReference type="ARBA" id="ARBA00022989"/>
    </source>
</evidence>
<evidence type="ECO:0000256" key="5">
    <source>
        <dbReference type="ARBA" id="ARBA00035009"/>
    </source>
</evidence>
<evidence type="ECO:0000256" key="2">
    <source>
        <dbReference type="ARBA" id="ARBA00022692"/>
    </source>
</evidence>
<feature type="compositionally biased region" description="Basic residues" evidence="6">
    <location>
        <begin position="1087"/>
        <end position="1096"/>
    </location>
</feature>